<reference evidence="2" key="1">
    <citation type="submission" date="2017-02" db="UniProtKB">
        <authorList>
            <consortium name="WormBaseParasite"/>
        </authorList>
    </citation>
    <scope>IDENTIFICATION</scope>
</reference>
<sequence>LQFRLISIAETEPGSLKVKFHLTGLKPYTNYTIWCRSVGVNGDVSPSTKPFHFVTEQEAPSSPPLKIQASAISNAAVSVTWEQPLQTNGPITVWFLINFCEIHF</sequence>
<dbReference type="InterPro" id="IPR003961">
    <property type="entry name" value="FN3_dom"/>
</dbReference>
<proteinExistence type="predicted"/>
<dbReference type="SUPFAM" id="SSF49265">
    <property type="entry name" value="Fibronectin type III"/>
    <property type="match status" value="1"/>
</dbReference>
<dbReference type="PROSITE" id="PS50853">
    <property type="entry name" value="FN3"/>
    <property type="match status" value="1"/>
</dbReference>
<evidence type="ECO:0000259" key="1">
    <source>
        <dbReference type="PROSITE" id="PS50853"/>
    </source>
</evidence>
<organism evidence="2">
    <name type="scientific">Rodentolepis nana</name>
    <name type="common">Dwarf tapeworm</name>
    <name type="synonym">Hymenolepis nana</name>
    <dbReference type="NCBI Taxonomy" id="102285"/>
    <lineage>
        <taxon>Eukaryota</taxon>
        <taxon>Metazoa</taxon>
        <taxon>Spiralia</taxon>
        <taxon>Lophotrochozoa</taxon>
        <taxon>Platyhelminthes</taxon>
        <taxon>Cestoda</taxon>
        <taxon>Eucestoda</taxon>
        <taxon>Cyclophyllidea</taxon>
        <taxon>Hymenolepididae</taxon>
        <taxon>Rodentolepis</taxon>
    </lineage>
</organism>
<dbReference type="WBParaSite" id="HNAJ_0000441601-mRNA-1">
    <property type="protein sequence ID" value="HNAJ_0000441601-mRNA-1"/>
    <property type="gene ID" value="HNAJ_0000441601"/>
</dbReference>
<dbReference type="InterPro" id="IPR036116">
    <property type="entry name" value="FN3_sf"/>
</dbReference>
<dbReference type="STRING" id="102285.A0A0R3TBH7"/>
<name>A0A0R3TBH7_RODNA</name>
<protein>
    <submittedName>
        <fullName evidence="2">Fibronectin type-III domain-containing protein</fullName>
    </submittedName>
</protein>
<dbReference type="AlphaFoldDB" id="A0A0R3TBH7"/>
<accession>A0A0R3TBH7</accession>
<evidence type="ECO:0000313" key="2">
    <source>
        <dbReference type="WBParaSite" id="HNAJ_0000441601-mRNA-1"/>
    </source>
</evidence>
<dbReference type="Gene3D" id="2.60.40.10">
    <property type="entry name" value="Immunoglobulins"/>
    <property type="match status" value="2"/>
</dbReference>
<feature type="domain" description="Fibronectin type-III" evidence="1">
    <location>
        <begin position="1"/>
        <end position="58"/>
    </location>
</feature>
<dbReference type="InterPro" id="IPR013783">
    <property type="entry name" value="Ig-like_fold"/>
</dbReference>